<dbReference type="InterPro" id="IPR036477">
    <property type="entry name" value="Formyl_transf_N_sf"/>
</dbReference>
<evidence type="ECO:0000256" key="7">
    <source>
        <dbReference type="ARBA" id="ARBA00041324"/>
    </source>
</evidence>
<dbReference type="GO" id="GO:0004644">
    <property type="term" value="F:phosphoribosylglycinamide formyltransferase activity"/>
    <property type="evidence" value="ECO:0007669"/>
    <property type="project" value="UniProtKB-EC"/>
</dbReference>
<dbReference type="GO" id="GO:0005737">
    <property type="term" value="C:cytoplasm"/>
    <property type="evidence" value="ECO:0007669"/>
    <property type="project" value="TreeGrafter"/>
</dbReference>
<dbReference type="KEGG" id="bfu:BCIN_01g08280"/>
<dbReference type="GO" id="GO:0006189">
    <property type="term" value="P:'de novo' IMP biosynthetic process"/>
    <property type="evidence" value="ECO:0007669"/>
    <property type="project" value="EnsemblFungi"/>
</dbReference>
<comment type="similarity">
    <text evidence="6">Belongs to the GART family.</text>
</comment>
<evidence type="ECO:0000256" key="6">
    <source>
        <dbReference type="ARBA" id="ARBA00038440"/>
    </source>
</evidence>
<sequence>MSPPPTKAIVLISGNGSNLQALIDASQGTNDSEISLPYLKIIRVITNRKAAYGVTRAAEAGIPTTCHNLLTGKYHKKDEKDPAVIKAAREKYDADLADLVISEQPDIIICAGWMHILAPTFIDPLTAKKIPIINLHPALPGKYDGANAIGRAFNDFEQGKLENNKTGLMIHYVISEVDRGTPIVVKEVECKTSESLGELEARMHAEEHKLIVEGTAMAIKELWAHRSSVNA</sequence>
<evidence type="ECO:0000256" key="8">
    <source>
        <dbReference type="ARBA" id="ARBA00041682"/>
    </source>
</evidence>
<evidence type="ECO:0000256" key="9">
    <source>
        <dbReference type="ARBA" id="ARBA00047664"/>
    </source>
</evidence>
<dbReference type="Pfam" id="PF00551">
    <property type="entry name" value="Formyl_trans_N"/>
    <property type="match status" value="1"/>
</dbReference>
<dbReference type="SUPFAM" id="SSF53328">
    <property type="entry name" value="Formyltransferase"/>
    <property type="match status" value="1"/>
</dbReference>
<dbReference type="InterPro" id="IPR004607">
    <property type="entry name" value="GART"/>
</dbReference>
<keyword evidence="12" id="KW-1185">Reference proteome</keyword>
<dbReference type="NCBIfam" id="TIGR00639">
    <property type="entry name" value="PurN"/>
    <property type="match status" value="1"/>
</dbReference>
<evidence type="ECO:0000256" key="3">
    <source>
        <dbReference type="ARBA" id="ARBA00022076"/>
    </source>
</evidence>
<comment type="pathway">
    <text evidence="1">Purine metabolism; IMP biosynthesis via de novo pathway; N(2)-formyl-N(1)-(5-phospho-D-ribosyl)glycinamide from N(1)-(5-phospho-D-ribosyl)glycinamide (10-formyl THF route): step 1/1.</text>
</comment>
<dbReference type="GO" id="GO:0046084">
    <property type="term" value="P:adenine biosynthetic process"/>
    <property type="evidence" value="ECO:0007669"/>
    <property type="project" value="EnsemblFungi"/>
</dbReference>
<dbReference type="PANTHER" id="PTHR43369">
    <property type="entry name" value="PHOSPHORIBOSYLGLYCINAMIDE FORMYLTRANSFERASE"/>
    <property type="match status" value="1"/>
</dbReference>
<evidence type="ECO:0000256" key="1">
    <source>
        <dbReference type="ARBA" id="ARBA00005054"/>
    </source>
</evidence>
<dbReference type="PANTHER" id="PTHR43369:SF2">
    <property type="entry name" value="PHOSPHORIBOSYLGLYCINAMIDE FORMYLTRANSFERASE"/>
    <property type="match status" value="1"/>
</dbReference>
<dbReference type="RefSeq" id="XP_024546521.1">
    <property type="nucleotide sequence ID" value="XM_024690752.1"/>
</dbReference>
<dbReference type="Gene3D" id="3.40.50.170">
    <property type="entry name" value="Formyl transferase, N-terminal domain"/>
    <property type="match status" value="1"/>
</dbReference>
<keyword evidence="5" id="KW-0658">Purine biosynthesis</keyword>
<dbReference type="EMBL" id="CP009805">
    <property type="protein sequence ID" value="ATZ46186.1"/>
    <property type="molecule type" value="Genomic_DNA"/>
</dbReference>
<dbReference type="FunFam" id="3.40.50.170:FF:000009">
    <property type="entry name" value="Phosphoribosylglycinamide formyltransferase (Eurofung)"/>
    <property type="match status" value="1"/>
</dbReference>
<dbReference type="OrthoDB" id="5575075at2759"/>
<reference evidence="11 12" key="3">
    <citation type="journal article" date="2017" name="Mol. Plant Pathol.">
        <title>A gapless genome sequence of the fungus Botrytis cinerea.</title>
        <authorList>
            <person name="Van Kan J.A."/>
            <person name="Stassen J.H."/>
            <person name="Mosbach A."/>
            <person name="Van Der Lee T.A."/>
            <person name="Faino L."/>
            <person name="Farmer A.D."/>
            <person name="Papasotiriou D.G."/>
            <person name="Zhou S."/>
            <person name="Seidl M.F."/>
            <person name="Cottam E."/>
            <person name="Edel D."/>
            <person name="Hahn M."/>
            <person name="Schwartz D.C."/>
            <person name="Dietrich R.A."/>
            <person name="Widdison S."/>
            <person name="Scalliet G."/>
        </authorList>
    </citation>
    <scope>NUCLEOTIDE SEQUENCE [LARGE SCALE GENOMIC DNA]</scope>
    <source>
        <strain evidence="11 12">B05.10</strain>
    </source>
</reference>
<protein>
    <recommendedName>
        <fullName evidence="3">Phosphoribosylglycinamide formyltransferase</fullName>
        <ecNumber evidence="2">2.1.2.2</ecNumber>
    </recommendedName>
    <alternativeName>
        <fullName evidence="8">5'-phosphoribosylglycinamide transformylase</fullName>
    </alternativeName>
    <alternativeName>
        <fullName evidence="7">GAR transformylase</fullName>
    </alternativeName>
</protein>
<dbReference type="Proteomes" id="UP000001798">
    <property type="component" value="Chromosome 1"/>
</dbReference>
<evidence type="ECO:0000313" key="11">
    <source>
        <dbReference type="EMBL" id="ATZ46186.1"/>
    </source>
</evidence>
<name>A0A384J6F5_BOTFB</name>
<dbReference type="GeneID" id="5441688"/>
<comment type="catalytic activity">
    <reaction evidence="9">
        <text>N(1)-(5-phospho-beta-D-ribosyl)glycinamide + (6R)-10-formyltetrahydrofolate = N(2)-formyl-N(1)-(5-phospho-beta-D-ribosyl)glycinamide + (6S)-5,6,7,8-tetrahydrofolate + H(+)</text>
        <dbReference type="Rhea" id="RHEA:15053"/>
        <dbReference type="ChEBI" id="CHEBI:15378"/>
        <dbReference type="ChEBI" id="CHEBI:57453"/>
        <dbReference type="ChEBI" id="CHEBI:143788"/>
        <dbReference type="ChEBI" id="CHEBI:147286"/>
        <dbReference type="ChEBI" id="CHEBI:195366"/>
        <dbReference type="EC" id="2.1.2.2"/>
    </reaction>
</comment>
<reference evidence="11 12" key="2">
    <citation type="journal article" date="2012" name="Eukaryot. Cell">
        <title>Genome update of Botrytis cinerea strains B05.10 and T4.</title>
        <authorList>
            <person name="Staats M."/>
            <person name="van Kan J.A."/>
        </authorList>
    </citation>
    <scope>NUCLEOTIDE SEQUENCE [LARGE SCALE GENOMIC DNA]</scope>
    <source>
        <strain evidence="11 12">B05.10</strain>
    </source>
</reference>
<accession>A0A384J6F5</accession>
<organism evidence="11 12">
    <name type="scientific">Botryotinia fuckeliana (strain B05.10)</name>
    <name type="common">Noble rot fungus</name>
    <name type="synonym">Botrytis cinerea</name>
    <dbReference type="NCBI Taxonomy" id="332648"/>
    <lineage>
        <taxon>Eukaryota</taxon>
        <taxon>Fungi</taxon>
        <taxon>Dikarya</taxon>
        <taxon>Ascomycota</taxon>
        <taxon>Pezizomycotina</taxon>
        <taxon>Leotiomycetes</taxon>
        <taxon>Helotiales</taxon>
        <taxon>Sclerotiniaceae</taxon>
        <taxon>Botrytis</taxon>
    </lineage>
</organism>
<gene>
    <name evidence="11" type="primary">Bcade8</name>
    <name evidence="11" type="ORF">BCIN_01g08280</name>
</gene>
<reference evidence="11 12" key="1">
    <citation type="journal article" date="2011" name="PLoS Genet.">
        <title>Genomic analysis of the necrotrophic fungal pathogens Sclerotinia sclerotiorum and Botrytis cinerea.</title>
        <authorList>
            <person name="Amselem J."/>
            <person name="Cuomo C.A."/>
            <person name="van Kan J.A."/>
            <person name="Viaud M."/>
            <person name="Benito E.P."/>
            <person name="Couloux A."/>
            <person name="Coutinho P.M."/>
            <person name="de Vries R.P."/>
            <person name="Dyer P.S."/>
            <person name="Fillinger S."/>
            <person name="Fournier E."/>
            <person name="Gout L."/>
            <person name="Hahn M."/>
            <person name="Kohn L."/>
            <person name="Lapalu N."/>
            <person name="Plummer K.M."/>
            <person name="Pradier J.M."/>
            <person name="Quevillon E."/>
            <person name="Sharon A."/>
            <person name="Simon A."/>
            <person name="ten Have A."/>
            <person name="Tudzynski B."/>
            <person name="Tudzynski P."/>
            <person name="Wincker P."/>
            <person name="Andrew M."/>
            <person name="Anthouard V."/>
            <person name="Beever R.E."/>
            <person name="Beffa R."/>
            <person name="Benoit I."/>
            <person name="Bouzid O."/>
            <person name="Brault B."/>
            <person name="Chen Z."/>
            <person name="Choquer M."/>
            <person name="Collemare J."/>
            <person name="Cotton P."/>
            <person name="Danchin E.G."/>
            <person name="Da Silva C."/>
            <person name="Gautier A."/>
            <person name="Giraud C."/>
            <person name="Giraud T."/>
            <person name="Gonzalez C."/>
            <person name="Grossetete S."/>
            <person name="Guldener U."/>
            <person name="Henrissat B."/>
            <person name="Howlett B.J."/>
            <person name="Kodira C."/>
            <person name="Kretschmer M."/>
            <person name="Lappartient A."/>
            <person name="Leroch M."/>
            <person name="Levis C."/>
            <person name="Mauceli E."/>
            <person name="Neuveglise C."/>
            <person name="Oeser B."/>
            <person name="Pearson M."/>
            <person name="Poulain J."/>
            <person name="Poussereau N."/>
            <person name="Quesneville H."/>
            <person name="Rascle C."/>
            <person name="Schumacher J."/>
            <person name="Segurens B."/>
            <person name="Sexton A."/>
            <person name="Silva E."/>
            <person name="Sirven C."/>
            <person name="Soanes D.M."/>
            <person name="Talbot N.J."/>
            <person name="Templeton M."/>
            <person name="Yandava C."/>
            <person name="Yarden O."/>
            <person name="Zeng Q."/>
            <person name="Rollins J.A."/>
            <person name="Lebrun M.H."/>
            <person name="Dickman M."/>
        </authorList>
    </citation>
    <scope>NUCLEOTIDE SEQUENCE [LARGE SCALE GENOMIC DNA]</scope>
    <source>
        <strain evidence="11 12">B05.10</strain>
    </source>
</reference>
<keyword evidence="4" id="KW-0808">Transferase</keyword>
<dbReference type="InterPro" id="IPR002376">
    <property type="entry name" value="Formyl_transf_N"/>
</dbReference>
<evidence type="ECO:0000256" key="5">
    <source>
        <dbReference type="ARBA" id="ARBA00022755"/>
    </source>
</evidence>
<evidence type="ECO:0000259" key="10">
    <source>
        <dbReference type="Pfam" id="PF00551"/>
    </source>
</evidence>
<proteinExistence type="inferred from homology"/>
<dbReference type="VEuPathDB" id="FungiDB:Bcin01g08280"/>
<dbReference type="AlphaFoldDB" id="A0A384J6F5"/>
<evidence type="ECO:0000256" key="4">
    <source>
        <dbReference type="ARBA" id="ARBA00022679"/>
    </source>
</evidence>
<dbReference type="EC" id="2.1.2.2" evidence="2"/>
<evidence type="ECO:0000256" key="2">
    <source>
        <dbReference type="ARBA" id="ARBA00012254"/>
    </source>
</evidence>
<feature type="domain" description="Formyl transferase N-terminal" evidence="10">
    <location>
        <begin position="7"/>
        <end position="213"/>
    </location>
</feature>
<evidence type="ECO:0000313" key="12">
    <source>
        <dbReference type="Proteomes" id="UP000001798"/>
    </source>
</evidence>